<proteinExistence type="predicted"/>
<name>A0A158R795_TAEAS</name>
<dbReference type="Gene3D" id="1.20.900.10">
    <property type="entry name" value="Dbl homology (DH) domain"/>
    <property type="match status" value="1"/>
</dbReference>
<evidence type="ECO:0000313" key="9">
    <source>
        <dbReference type="WBParaSite" id="TASK_0000339401-mRNA-1"/>
    </source>
</evidence>
<dbReference type="SUPFAM" id="SSF48065">
    <property type="entry name" value="DBL homology domain (DH-domain)"/>
    <property type="match status" value="1"/>
</dbReference>
<sequence>MDNFPKYGFRRPQQPPPIPPRQPPPNYGPNASTNFGNYKMDETMATQRANVVQELIENEKLFNKQMTLVSDIMTQNRVPSPISPTDLAAVKLNLDDYIRASAQIVSAYMNAVSEAPNGKLAYTCVGKHLVPVIPAFRDAMVAYIKDFDPQILQHRPHLEQYFEKAKELLQELEEKLTSLSDRLLKPFQRPFHITCILQRLDKYTPESHPDSAYVKQANIAIQKACDDAEAAKHRDAEYAQHDDYPQPLVGVSAGDSAAFENSRITNYRKKQKKLSNLIDGLSKWIKLNSEDFRSFTENRRYLIKAVHMLLQSLDCAAGNSLPLDFHAASVRHRVSDSDSVMFNRASKEVLDRLKLLSVPLRKMKPSLKRLKSRANDIAKTRRNRTASQAAISEYRRDEERAMALSEKILGKTEKAIKALFLHYLSHVQRLFYFVAIREDGLVERYCGACEAAPLLFDSELVSQQDPIVTSLEKKTALTDTGAPVRPPEANVNQQVGDIMTIWERKVNMAQSSHSRPNFQSAHCRARIVHPYSDNQTPPNLQVNDIVYVLQWTDAMGNPEWARVRDGTGREFFYPSARLQQVT</sequence>
<feature type="compositionally biased region" description="Pro residues" evidence="4">
    <location>
        <begin position="13"/>
        <end position="27"/>
    </location>
</feature>
<evidence type="ECO:0000313" key="8">
    <source>
        <dbReference type="Proteomes" id="UP000282613"/>
    </source>
</evidence>
<dbReference type="InterPro" id="IPR000219">
    <property type="entry name" value="DH_dom"/>
</dbReference>
<organism evidence="9">
    <name type="scientific">Taenia asiatica</name>
    <name type="common">Asian tapeworm</name>
    <dbReference type="NCBI Taxonomy" id="60517"/>
    <lineage>
        <taxon>Eukaryota</taxon>
        <taxon>Metazoa</taxon>
        <taxon>Spiralia</taxon>
        <taxon>Lophotrochozoa</taxon>
        <taxon>Platyhelminthes</taxon>
        <taxon>Cestoda</taxon>
        <taxon>Eucestoda</taxon>
        <taxon>Cyclophyllidea</taxon>
        <taxon>Taeniidae</taxon>
        <taxon>Taenia</taxon>
    </lineage>
</organism>
<keyword evidence="3" id="KW-0175">Coiled coil</keyword>
<feature type="coiled-coil region" evidence="3">
    <location>
        <begin position="155"/>
        <end position="182"/>
    </location>
</feature>
<protein>
    <submittedName>
        <fullName evidence="9">SH3 domain-containing protein</fullName>
    </submittedName>
</protein>
<accession>A0A158R795</accession>
<evidence type="ECO:0000259" key="6">
    <source>
        <dbReference type="PROSITE" id="PS50010"/>
    </source>
</evidence>
<feature type="domain" description="DH" evidence="6">
    <location>
        <begin position="47"/>
        <end position="231"/>
    </location>
</feature>
<evidence type="ECO:0000256" key="2">
    <source>
        <dbReference type="PROSITE-ProRule" id="PRU00192"/>
    </source>
</evidence>
<dbReference type="AlphaFoldDB" id="A0A158R795"/>
<dbReference type="EMBL" id="UYRS01018298">
    <property type="protein sequence ID" value="VDK31755.1"/>
    <property type="molecule type" value="Genomic_DNA"/>
</dbReference>
<feature type="domain" description="SH3" evidence="5">
    <location>
        <begin position="520"/>
        <end position="582"/>
    </location>
</feature>
<dbReference type="OrthoDB" id="10256089at2759"/>
<evidence type="ECO:0000313" key="7">
    <source>
        <dbReference type="EMBL" id="VDK31755.1"/>
    </source>
</evidence>
<dbReference type="PROSITE" id="PS50010">
    <property type="entry name" value="DH_2"/>
    <property type="match status" value="1"/>
</dbReference>
<evidence type="ECO:0000256" key="4">
    <source>
        <dbReference type="SAM" id="MobiDB-lite"/>
    </source>
</evidence>
<reference evidence="9" key="1">
    <citation type="submission" date="2016-04" db="UniProtKB">
        <authorList>
            <consortium name="WormBaseParasite"/>
        </authorList>
    </citation>
    <scope>IDENTIFICATION</scope>
</reference>
<dbReference type="InterPro" id="IPR001452">
    <property type="entry name" value="SH3_domain"/>
</dbReference>
<reference evidence="7 8" key="2">
    <citation type="submission" date="2018-11" db="EMBL/GenBank/DDBJ databases">
        <authorList>
            <consortium name="Pathogen Informatics"/>
        </authorList>
    </citation>
    <scope>NUCLEOTIDE SEQUENCE [LARGE SCALE GENOMIC DNA]</scope>
</reference>
<gene>
    <name evidence="7" type="ORF">TASK_LOCUS3395</name>
</gene>
<keyword evidence="1 2" id="KW-0728">SH3 domain</keyword>
<dbReference type="WBParaSite" id="TASK_0000339401-mRNA-1">
    <property type="protein sequence ID" value="TASK_0000339401-mRNA-1"/>
    <property type="gene ID" value="TASK_0000339401"/>
</dbReference>
<evidence type="ECO:0000256" key="3">
    <source>
        <dbReference type="SAM" id="Coils"/>
    </source>
</evidence>
<dbReference type="Proteomes" id="UP000282613">
    <property type="component" value="Unassembled WGS sequence"/>
</dbReference>
<dbReference type="InterPro" id="IPR035899">
    <property type="entry name" value="DBL_dom_sf"/>
</dbReference>
<evidence type="ECO:0000259" key="5">
    <source>
        <dbReference type="PROSITE" id="PS50002"/>
    </source>
</evidence>
<dbReference type="Pfam" id="PF00621">
    <property type="entry name" value="RhoGEF"/>
    <property type="match status" value="1"/>
</dbReference>
<dbReference type="SMART" id="SM00325">
    <property type="entry name" value="RhoGEF"/>
    <property type="match status" value="1"/>
</dbReference>
<dbReference type="GO" id="GO:0005085">
    <property type="term" value="F:guanyl-nucleotide exchange factor activity"/>
    <property type="evidence" value="ECO:0007669"/>
    <property type="project" value="InterPro"/>
</dbReference>
<dbReference type="PROSITE" id="PS50002">
    <property type="entry name" value="SH3"/>
    <property type="match status" value="1"/>
</dbReference>
<keyword evidence="8" id="KW-1185">Reference proteome</keyword>
<evidence type="ECO:0000256" key="1">
    <source>
        <dbReference type="ARBA" id="ARBA00022443"/>
    </source>
</evidence>
<feature type="region of interest" description="Disordered" evidence="4">
    <location>
        <begin position="1"/>
        <end position="36"/>
    </location>
</feature>